<dbReference type="Proteomes" id="UP000466442">
    <property type="component" value="Unassembled WGS sequence"/>
</dbReference>
<evidence type="ECO:0000256" key="4">
    <source>
        <dbReference type="ARBA" id="ARBA00022771"/>
    </source>
</evidence>
<evidence type="ECO:0000256" key="7">
    <source>
        <dbReference type="PROSITE-ProRule" id="PRU00042"/>
    </source>
</evidence>
<dbReference type="GO" id="GO:0008270">
    <property type="term" value="F:zinc ion binding"/>
    <property type="evidence" value="ECO:0007669"/>
    <property type="project" value="UniProtKB-KW"/>
</dbReference>
<dbReference type="PANTHER" id="PTHR24409">
    <property type="entry name" value="ZINC FINGER PROTEIN 142"/>
    <property type="match status" value="1"/>
</dbReference>
<dbReference type="FunFam" id="3.30.160.60:FF:000145">
    <property type="entry name" value="Zinc finger protein 574"/>
    <property type="match status" value="1"/>
</dbReference>
<keyword evidence="3" id="KW-0677">Repeat</keyword>
<keyword evidence="2" id="KW-0479">Metal-binding</keyword>
<keyword evidence="6" id="KW-0539">Nucleus</keyword>
<dbReference type="InterPro" id="IPR013087">
    <property type="entry name" value="Znf_C2H2_type"/>
</dbReference>
<dbReference type="GO" id="GO:0000977">
    <property type="term" value="F:RNA polymerase II transcription regulatory region sequence-specific DNA binding"/>
    <property type="evidence" value="ECO:0007669"/>
    <property type="project" value="TreeGrafter"/>
</dbReference>
<dbReference type="GO" id="GO:0000981">
    <property type="term" value="F:DNA-binding transcription factor activity, RNA polymerase II-specific"/>
    <property type="evidence" value="ECO:0007669"/>
    <property type="project" value="TreeGrafter"/>
</dbReference>
<keyword evidence="4 7" id="KW-0863">Zinc-finger</keyword>
<dbReference type="InterPro" id="IPR036236">
    <property type="entry name" value="Znf_C2H2_sf"/>
</dbReference>
<comment type="subcellular location">
    <subcellularLocation>
        <location evidence="1">Nucleus</location>
    </subcellularLocation>
</comment>
<evidence type="ECO:0000256" key="2">
    <source>
        <dbReference type="ARBA" id="ARBA00022723"/>
    </source>
</evidence>
<dbReference type="PANTHER" id="PTHR24409:SF295">
    <property type="entry name" value="AZ2-RELATED"/>
    <property type="match status" value="1"/>
</dbReference>
<evidence type="ECO:0000256" key="6">
    <source>
        <dbReference type="ARBA" id="ARBA00023242"/>
    </source>
</evidence>
<evidence type="ECO:0000256" key="1">
    <source>
        <dbReference type="ARBA" id="ARBA00004123"/>
    </source>
</evidence>
<dbReference type="SUPFAM" id="SSF57667">
    <property type="entry name" value="beta-beta-alpha zinc fingers"/>
    <property type="match status" value="2"/>
</dbReference>
<evidence type="ECO:0000259" key="8">
    <source>
        <dbReference type="PROSITE" id="PS50157"/>
    </source>
</evidence>
<evidence type="ECO:0000313" key="10">
    <source>
        <dbReference type="Proteomes" id="UP000466442"/>
    </source>
</evidence>
<feature type="domain" description="C2H2-type" evidence="8">
    <location>
        <begin position="76"/>
        <end position="103"/>
    </location>
</feature>
<evidence type="ECO:0000313" key="9">
    <source>
        <dbReference type="EMBL" id="KAF6202957.1"/>
    </source>
</evidence>
<name>A0A8S9X1U5_APOLU</name>
<dbReference type="FunFam" id="3.30.160.60:FF:000100">
    <property type="entry name" value="Zinc finger 45-like"/>
    <property type="match status" value="1"/>
</dbReference>
<protein>
    <recommendedName>
        <fullName evidence="8">C2H2-type domain-containing protein</fullName>
    </recommendedName>
</protein>
<accession>A0A8S9X1U5</accession>
<dbReference type="SMART" id="SM00355">
    <property type="entry name" value="ZnF_C2H2"/>
    <property type="match status" value="4"/>
</dbReference>
<keyword evidence="10" id="KW-1185">Reference proteome</keyword>
<dbReference type="AlphaFoldDB" id="A0A8S9X1U5"/>
<reference evidence="9" key="1">
    <citation type="journal article" date="2021" name="Mol. Ecol. Resour.">
        <title>Apolygus lucorum genome provides insights into omnivorousness and mesophyll feeding.</title>
        <authorList>
            <person name="Liu Y."/>
            <person name="Liu H."/>
            <person name="Wang H."/>
            <person name="Huang T."/>
            <person name="Liu B."/>
            <person name="Yang B."/>
            <person name="Yin L."/>
            <person name="Li B."/>
            <person name="Zhang Y."/>
            <person name="Zhang S."/>
            <person name="Jiang F."/>
            <person name="Zhang X."/>
            <person name="Ren Y."/>
            <person name="Wang B."/>
            <person name="Wang S."/>
            <person name="Lu Y."/>
            <person name="Wu K."/>
            <person name="Fan W."/>
            <person name="Wang G."/>
        </authorList>
    </citation>
    <scope>NUCLEOTIDE SEQUENCE</scope>
    <source>
        <strain evidence="9">12Hb</strain>
    </source>
</reference>
<comment type="caution">
    <text evidence="9">The sequence shown here is derived from an EMBL/GenBank/DDBJ whole genome shotgun (WGS) entry which is preliminary data.</text>
</comment>
<organism evidence="9 10">
    <name type="scientific">Apolygus lucorum</name>
    <name type="common">Small green plant bug</name>
    <name type="synonym">Lygocoris lucorum</name>
    <dbReference type="NCBI Taxonomy" id="248454"/>
    <lineage>
        <taxon>Eukaryota</taxon>
        <taxon>Metazoa</taxon>
        <taxon>Ecdysozoa</taxon>
        <taxon>Arthropoda</taxon>
        <taxon>Hexapoda</taxon>
        <taxon>Insecta</taxon>
        <taxon>Pterygota</taxon>
        <taxon>Neoptera</taxon>
        <taxon>Paraneoptera</taxon>
        <taxon>Hemiptera</taxon>
        <taxon>Heteroptera</taxon>
        <taxon>Panheteroptera</taxon>
        <taxon>Cimicomorpha</taxon>
        <taxon>Miridae</taxon>
        <taxon>Mirini</taxon>
        <taxon>Apolygus</taxon>
    </lineage>
</organism>
<gene>
    <name evidence="9" type="ORF">GE061_003365</name>
</gene>
<sequence length="148" mass="17547">MRNTNQHPLRPYPCGICGKRYKHKANRNNHMRHECGKVPKFSCTSCDYKSHLSANVKRHFVSKHGSFCSKRRYWRYPCDQCGRSYKHKSHLNSHIRYECGKEPQFACDFCPYKSKQKSHLKQHMFRHITLNAAMEKLVSKNSSKKSKK</sequence>
<evidence type="ECO:0000256" key="5">
    <source>
        <dbReference type="ARBA" id="ARBA00022833"/>
    </source>
</evidence>
<dbReference type="PROSITE" id="PS50157">
    <property type="entry name" value="ZINC_FINGER_C2H2_2"/>
    <property type="match status" value="2"/>
</dbReference>
<keyword evidence="5" id="KW-0862">Zinc</keyword>
<feature type="domain" description="C2H2-type" evidence="8">
    <location>
        <begin position="12"/>
        <end position="39"/>
    </location>
</feature>
<dbReference type="Gene3D" id="3.30.160.60">
    <property type="entry name" value="Classic Zinc Finger"/>
    <property type="match status" value="3"/>
</dbReference>
<dbReference type="GO" id="GO:0005634">
    <property type="term" value="C:nucleus"/>
    <property type="evidence" value="ECO:0007669"/>
    <property type="project" value="UniProtKB-SubCell"/>
</dbReference>
<evidence type="ECO:0000256" key="3">
    <source>
        <dbReference type="ARBA" id="ARBA00022737"/>
    </source>
</evidence>
<dbReference type="Pfam" id="PF00096">
    <property type="entry name" value="zf-C2H2"/>
    <property type="match status" value="2"/>
</dbReference>
<proteinExistence type="predicted"/>
<dbReference type="OrthoDB" id="6628579at2759"/>
<dbReference type="EMBL" id="WIXP02000011">
    <property type="protein sequence ID" value="KAF6202957.1"/>
    <property type="molecule type" value="Genomic_DNA"/>
</dbReference>